<proteinExistence type="predicted"/>
<dbReference type="InterPro" id="IPR007710">
    <property type="entry name" value="Nucleoside_deoxyribTrfase"/>
</dbReference>
<accession>A0A6G9LKM8</accession>
<gene>
    <name evidence="1" type="ORF">nattely_18</name>
</gene>
<reference evidence="2" key="1">
    <citation type="submission" date="2020-02" db="EMBL/GenBank/DDBJ databases">
        <authorList>
            <person name="Olsen N.S."/>
            <person name="Forero-Junco L."/>
            <person name="Kot W."/>
            <person name="Hansen L.H."/>
        </authorList>
    </citation>
    <scope>NUCLEOTIDE SEQUENCE [LARGE SCALE GENOMIC DNA]</scope>
</reference>
<dbReference type="PANTHER" id="PTHR15364">
    <property type="entry name" value="2'-DEOXYNUCLEOSIDE 5'-PHOSPHATE N-HYDROLASE 1"/>
    <property type="match status" value="1"/>
</dbReference>
<evidence type="ECO:0000313" key="2">
    <source>
        <dbReference type="Proteomes" id="UP000501773"/>
    </source>
</evidence>
<dbReference type="EMBL" id="MT119360">
    <property type="protein sequence ID" value="QIQ66185.1"/>
    <property type="molecule type" value="Genomic_DNA"/>
</dbReference>
<evidence type="ECO:0000313" key="1">
    <source>
        <dbReference type="EMBL" id="QIQ66185.1"/>
    </source>
</evidence>
<dbReference type="GO" id="GO:0070694">
    <property type="term" value="F:5-hydroxymethyl-dUMP N-hydrolase activity"/>
    <property type="evidence" value="ECO:0007669"/>
    <property type="project" value="TreeGrafter"/>
</dbReference>
<dbReference type="SUPFAM" id="SSF52309">
    <property type="entry name" value="N-(deoxy)ribosyltransferase-like"/>
    <property type="match status" value="1"/>
</dbReference>
<organism evidence="1 2">
    <name type="scientific">Enterococcus phage nattely</name>
    <dbReference type="NCBI Taxonomy" id="2719593"/>
    <lineage>
        <taxon>Viruses</taxon>
        <taxon>Duplodnaviria</taxon>
        <taxon>Heunggongvirae</taxon>
        <taxon>Uroviricota</taxon>
        <taxon>Caudoviricetes</taxon>
        <taxon>Andrewesvirinae</taxon>
        <taxon>Vipetofemvirus</taxon>
        <taxon>Vipetofemvirus nattely</taxon>
    </lineage>
</organism>
<dbReference type="PANTHER" id="PTHR15364:SF0">
    <property type="entry name" value="2'-DEOXYNUCLEOSIDE 5'-PHOSPHATE N-HYDROLASE 1"/>
    <property type="match status" value="1"/>
</dbReference>
<dbReference type="InterPro" id="IPR051239">
    <property type="entry name" value="2'-dNMP_N-hydrolase"/>
</dbReference>
<dbReference type="Gene3D" id="3.40.50.450">
    <property type="match status" value="1"/>
</dbReference>
<dbReference type="Proteomes" id="UP000501773">
    <property type="component" value="Segment"/>
</dbReference>
<sequence>MTLLEKGQKVFVKNSFNGGKEKIGQIVEIDDQDSEMPYFVQYNDGTKYWEYVDEVELYDPRRNVYLAGPFFSENQINIVNELHGALNENKTIKSVFVPMEHQMNDGELEEFTAPWARAVAMNDYENVRNADIVVAIVDFDGQDMDSGTAAEIGYAYAIGKPVFLFHKENHEIMVNLMVTEVAQAYFTELQQVKDYNFTSQEKVPFSGNYR</sequence>
<dbReference type="Pfam" id="PF05014">
    <property type="entry name" value="Nuc_deoxyrib_tr"/>
    <property type="match status" value="1"/>
</dbReference>
<dbReference type="GO" id="GO:0009159">
    <property type="term" value="P:deoxyribonucleoside monophosphate catabolic process"/>
    <property type="evidence" value="ECO:0007669"/>
    <property type="project" value="TreeGrafter"/>
</dbReference>
<protein>
    <submittedName>
        <fullName evidence="1">Uncharacterized protein</fullName>
    </submittedName>
</protein>
<name>A0A6G9LKM8_9CAUD</name>
<keyword evidence="2" id="KW-1185">Reference proteome</keyword>